<dbReference type="SMART" id="SM00385">
    <property type="entry name" value="CYCLIN"/>
    <property type="match status" value="2"/>
</dbReference>
<comment type="similarity">
    <text evidence="2">Belongs to the cyclin family. Cyclin AB subfamily.</text>
</comment>
<dbReference type="FunFam" id="1.10.472.10:FF:000005">
    <property type="entry name" value="G2/mitotic-specific cyclin B"/>
    <property type="match status" value="1"/>
</dbReference>
<comment type="function">
    <text evidence="1">Essential for the control of the cell cycle at the G2/M (mitosis) transition.</text>
</comment>
<dbReference type="GO" id="GO:0051301">
    <property type="term" value="P:cell division"/>
    <property type="evidence" value="ECO:0007669"/>
    <property type="project" value="UniProtKB-KW"/>
</dbReference>
<dbReference type="STRING" id="137246.A0A401SD63"/>
<dbReference type="GO" id="GO:0005829">
    <property type="term" value="C:cytosol"/>
    <property type="evidence" value="ECO:0007669"/>
    <property type="project" value="UniProtKB-ARBA"/>
</dbReference>
<dbReference type="Proteomes" id="UP000287033">
    <property type="component" value="Unassembled WGS sequence"/>
</dbReference>
<evidence type="ECO:0000259" key="7">
    <source>
        <dbReference type="SMART" id="SM00385"/>
    </source>
</evidence>
<dbReference type="Gene3D" id="1.10.472.10">
    <property type="entry name" value="Cyclin-like"/>
    <property type="match status" value="2"/>
</dbReference>
<evidence type="ECO:0000313" key="10">
    <source>
        <dbReference type="Proteomes" id="UP000287033"/>
    </source>
</evidence>
<dbReference type="PROSITE" id="PS00292">
    <property type="entry name" value="CYCLINS"/>
    <property type="match status" value="1"/>
</dbReference>
<dbReference type="AlphaFoldDB" id="A0A401SD63"/>
<dbReference type="OrthoDB" id="5590282at2759"/>
<organism evidence="9 10">
    <name type="scientific">Chiloscyllium punctatum</name>
    <name type="common">Brownbanded bambooshark</name>
    <name type="synonym">Hemiscyllium punctatum</name>
    <dbReference type="NCBI Taxonomy" id="137246"/>
    <lineage>
        <taxon>Eukaryota</taxon>
        <taxon>Metazoa</taxon>
        <taxon>Chordata</taxon>
        <taxon>Craniata</taxon>
        <taxon>Vertebrata</taxon>
        <taxon>Chondrichthyes</taxon>
        <taxon>Elasmobranchii</taxon>
        <taxon>Galeomorphii</taxon>
        <taxon>Galeoidea</taxon>
        <taxon>Orectolobiformes</taxon>
        <taxon>Hemiscylliidae</taxon>
        <taxon>Chiloscyllium</taxon>
    </lineage>
</organism>
<comment type="caution">
    <text evidence="9">The sequence shown here is derived from an EMBL/GenBank/DDBJ whole genome shotgun (WGS) entry which is preliminary data.</text>
</comment>
<dbReference type="InterPro" id="IPR006671">
    <property type="entry name" value="Cyclin_N"/>
</dbReference>
<name>A0A401SD63_CHIPU</name>
<evidence type="ECO:0000256" key="4">
    <source>
        <dbReference type="ARBA" id="ARBA00023127"/>
    </source>
</evidence>
<dbReference type="GO" id="GO:0044772">
    <property type="term" value="P:mitotic cell cycle phase transition"/>
    <property type="evidence" value="ECO:0007669"/>
    <property type="project" value="InterPro"/>
</dbReference>
<dbReference type="Pfam" id="PF00134">
    <property type="entry name" value="Cyclin_N"/>
    <property type="match status" value="1"/>
</dbReference>
<dbReference type="FunFam" id="1.10.472.10:FF:000198">
    <property type="entry name" value="G2/mitotic-specific cyclin-B1"/>
    <property type="match status" value="1"/>
</dbReference>
<dbReference type="OMA" id="GDYEMVH"/>
<dbReference type="InterPro" id="IPR036915">
    <property type="entry name" value="Cyclin-like_sf"/>
</dbReference>
<evidence type="ECO:0000256" key="6">
    <source>
        <dbReference type="RuleBase" id="RU000383"/>
    </source>
</evidence>
<dbReference type="InterPro" id="IPR046965">
    <property type="entry name" value="Cyclin_A/B-like"/>
</dbReference>
<dbReference type="Pfam" id="PF02984">
    <property type="entry name" value="Cyclin_C"/>
    <property type="match status" value="1"/>
</dbReference>
<dbReference type="PIRSF" id="PIRSF001771">
    <property type="entry name" value="Cyclin_A_B_D_E"/>
    <property type="match status" value="1"/>
</dbReference>
<dbReference type="PANTHER" id="PTHR10177">
    <property type="entry name" value="CYCLINS"/>
    <property type="match status" value="1"/>
</dbReference>
<evidence type="ECO:0000256" key="2">
    <source>
        <dbReference type="ARBA" id="ARBA00006955"/>
    </source>
</evidence>
<dbReference type="EMBL" id="BEZZ01000200">
    <property type="protein sequence ID" value="GCC28357.1"/>
    <property type="molecule type" value="Genomic_DNA"/>
</dbReference>
<proteinExistence type="inferred from homology"/>
<keyword evidence="10" id="KW-1185">Reference proteome</keyword>
<reference evidence="9 10" key="1">
    <citation type="journal article" date="2018" name="Nat. Ecol. Evol.">
        <title>Shark genomes provide insights into elasmobranch evolution and the origin of vertebrates.</title>
        <authorList>
            <person name="Hara Y"/>
            <person name="Yamaguchi K"/>
            <person name="Onimaru K"/>
            <person name="Kadota M"/>
            <person name="Koyanagi M"/>
            <person name="Keeley SD"/>
            <person name="Tatsumi K"/>
            <person name="Tanaka K"/>
            <person name="Motone F"/>
            <person name="Kageyama Y"/>
            <person name="Nozu R"/>
            <person name="Adachi N"/>
            <person name="Nishimura O"/>
            <person name="Nakagawa R"/>
            <person name="Tanegashima C"/>
            <person name="Kiyatake I"/>
            <person name="Matsumoto R"/>
            <person name="Murakumo K"/>
            <person name="Nishida K"/>
            <person name="Terakita A"/>
            <person name="Kuratani S"/>
            <person name="Sato K"/>
            <person name="Hyodo S Kuraku.S."/>
        </authorList>
    </citation>
    <scope>NUCLEOTIDE SEQUENCE [LARGE SCALE GENOMIC DNA]</scope>
</reference>
<keyword evidence="5" id="KW-0131">Cell cycle</keyword>
<dbReference type="InterPro" id="IPR004367">
    <property type="entry name" value="Cyclin_C-dom"/>
</dbReference>
<feature type="domain" description="Cyclin-like" evidence="7">
    <location>
        <begin position="247"/>
        <end position="328"/>
    </location>
</feature>
<dbReference type="SUPFAM" id="SSF47954">
    <property type="entry name" value="Cyclin-like"/>
    <property type="match status" value="2"/>
</dbReference>
<evidence type="ECO:0000256" key="3">
    <source>
        <dbReference type="ARBA" id="ARBA00022618"/>
    </source>
</evidence>
<dbReference type="InterPro" id="IPR039361">
    <property type="entry name" value="Cyclin"/>
</dbReference>
<sequence length="382" mass="44020">MTGLERRVALVDILNKPCGTRMPLKKEQTVIASKIERTITSKMEHVNICKKPEVLPLKEHFTEDVMKLEAPPSPMDNSVCMSEELHEAFSNEILPVEDVDMNDGNNPMLCSEYVKDVYKYLRELETKQAVRPNYLMGQMITGNMRAILIDWLVQVQITFELLQETMYLTVSILDRFLQDNPVSKKNLQLVGITAMFVASKYEETYPPEIEDFVIIADDAYSSAQIRQMERWILKKLDFSLGKPLPLHFLRRASKVADVSTEHHILAKYLMELTMGDYEMVHYPPSLIAAAALHLAQKVFNCGKWTPLLQHYISYREDELLPVMQHMAKNVVQVNNRLTKHLTVRNKYARKSHMKISTILQLTSVFIFNLSKPLMPPSNCFSL</sequence>
<evidence type="ECO:0000259" key="8">
    <source>
        <dbReference type="SMART" id="SM01332"/>
    </source>
</evidence>
<dbReference type="SMART" id="SM01332">
    <property type="entry name" value="Cyclin_C"/>
    <property type="match status" value="1"/>
</dbReference>
<keyword evidence="3" id="KW-0132">Cell division</keyword>
<dbReference type="InterPro" id="IPR013763">
    <property type="entry name" value="Cyclin-like_dom"/>
</dbReference>
<gene>
    <name evidence="9" type="ORF">chiPu_0006787</name>
</gene>
<protein>
    <submittedName>
        <fullName evidence="9">Uncharacterized protein</fullName>
    </submittedName>
</protein>
<feature type="domain" description="Cyclin-like" evidence="7">
    <location>
        <begin position="150"/>
        <end position="234"/>
    </location>
</feature>
<dbReference type="GO" id="GO:0016538">
    <property type="term" value="F:cyclin-dependent protein serine/threonine kinase regulator activity"/>
    <property type="evidence" value="ECO:0007669"/>
    <property type="project" value="InterPro"/>
</dbReference>
<accession>A0A401SD63</accession>
<evidence type="ECO:0000256" key="5">
    <source>
        <dbReference type="ARBA" id="ARBA00023306"/>
    </source>
</evidence>
<evidence type="ECO:0000313" key="9">
    <source>
        <dbReference type="EMBL" id="GCC28357.1"/>
    </source>
</evidence>
<dbReference type="InterPro" id="IPR048258">
    <property type="entry name" value="Cyclins_cyclin-box"/>
</dbReference>
<keyword evidence="4 6" id="KW-0195">Cyclin</keyword>
<evidence type="ECO:0000256" key="1">
    <source>
        <dbReference type="ARBA" id="ARBA00003222"/>
    </source>
</evidence>
<feature type="domain" description="Cyclin C-terminal" evidence="8">
    <location>
        <begin position="243"/>
        <end position="361"/>
    </location>
</feature>